<organism evidence="4 5">
    <name type="scientific">Pseudomonas gingeri</name>
    <dbReference type="NCBI Taxonomy" id="117681"/>
    <lineage>
        <taxon>Bacteria</taxon>
        <taxon>Pseudomonadati</taxon>
        <taxon>Pseudomonadota</taxon>
        <taxon>Gammaproteobacteria</taxon>
        <taxon>Pseudomonadales</taxon>
        <taxon>Pseudomonadaceae</taxon>
        <taxon>Pseudomonas</taxon>
    </lineage>
</organism>
<dbReference type="Proteomes" id="UP000522864">
    <property type="component" value="Unassembled WGS sequence"/>
</dbReference>
<sequence>MTISRRKLLQAGALGGGMAMLPLGLMQKAWAGSTQALVRYNVLSPEGDKMLRVYAAAVKKMMAKPTTDPLSWTFQWYTHAMPSKYPKAQTITEVFGSGSSPQKALAQSMWWTCEPHSSGNNDAFLPWHRMYVLYFEQIIREVSGEPKFTLPFWDYTGPYSAAGNNYSVMPKQFLLKDDPVFGSLYRPDRNPNSNAGKPVVNNGSPLDLSCMKWSDYSGKFGFCNNIDNNPHGSLHGDVGNSLGMGAVPWAAYDPIFWVHHANIDRIWAGWNRSGGKNPSDSKFLGESWVFADKAGKAVTTKVSQVLDTTTCPYPYVYSEYPQRPKASLQFATTQKKFQLQAQSLVAATPSATANAISLGGKATTVALVTHSLSTSTNAAQPAARSFALQLKAQPAIREYALSFEAIAAASEPGNSYDVYLGLPAGAAPDPEYRVGSISMFGVGNQAMHGGHHAGSKDVAFLVSEQMQKLLKVGTLTDAPAVTLVPVGDPNPGSAPTIGNISLQTL</sequence>
<dbReference type="GO" id="GO:0016491">
    <property type="term" value="F:oxidoreductase activity"/>
    <property type="evidence" value="ECO:0007669"/>
    <property type="project" value="InterPro"/>
</dbReference>
<accession>A0A7Y7WSX0</accession>
<dbReference type="EMBL" id="JACAQA010000015">
    <property type="protein sequence ID" value="NWB87008.1"/>
    <property type="molecule type" value="Genomic_DNA"/>
</dbReference>
<keyword evidence="2" id="KW-0186">Copper</keyword>
<dbReference type="PRINTS" id="PR00092">
    <property type="entry name" value="TYROSINASE"/>
</dbReference>
<keyword evidence="1" id="KW-0479">Metal-binding</keyword>
<name>A0A7Y7WSX0_9PSED</name>
<dbReference type="InterPro" id="IPR050316">
    <property type="entry name" value="Tyrosinase/Hemocyanin"/>
</dbReference>
<dbReference type="InterPro" id="IPR008922">
    <property type="entry name" value="Di-copper_centre_dom_sf"/>
</dbReference>
<protein>
    <submittedName>
        <fullName evidence="4">Tyrosinase family protein</fullName>
    </submittedName>
</protein>
<evidence type="ECO:0000259" key="3">
    <source>
        <dbReference type="PROSITE" id="PS00498"/>
    </source>
</evidence>
<dbReference type="GO" id="GO:0046872">
    <property type="term" value="F:metal ion binding"/>
    <property type="evidence" value="ECO:0007669"/>
    <property type="project" value="UniProtKB-KW"/>
</dbReference>
<evidence type="ECO:0000313" key="4">
    <source>
        <dbReference type="EMBL" id="NWB87008.1"/>
    </source>
</evidence>
<reference evidence="4 5" key="1">
    <citation type="submission" date="2020-04" db="EMBL/GenBank/DDBJ databases">
        <title>Molecular characterization of pseudomonads from Agaricus bisporus reveal novel blotch 2 pathogens in Western Europe.</title>
        <authorList>
            <person name="Taparia T."/>
            <person name="Krijger M."/>
            <person name="Haynes E."/>
            <person name="Elpinstone J.G."/>
            <person name="Noble R."/>
            <person name="Van Der Wolf J."/>
        </authorList>
    </citation>
    <scope>NUCLEOTIDE SEQUENCE [LARGE SCALE GENOMIC DNA]</scope>
    <source>
        <strain evidence="4 5">G9001</strain>
    </source>
</reference>
<dbReference type="PANTHER" id="PTHR11474:SF76">
    <property type="entry name" value="SHKT DOMAIN-CONTAINING PROTEIN"/>
    <property type="match status" value="1"/>
</dbReference>
<gene>
    <name evidence="4" type="ORF">HX830_19200</name>
</gene>
<feature type="domain" description="Tyrosinase copper-binding" evidence="3">
    <location>
        <begin position="253"/>
        <end position="264"/>
    </location>
</feature>
<dbReference type="Pfam" id="PF25271">
    <property type="entry name" value="DUF7868"/>
    <property type="match status" value="1"/>
</dbReference>
<evidence type="ECO:0000256" key="1">
    <source>
        <dbReference type="ARBA" id="ARBA00022723"/>
    </source>
</evidence>
<dbReference type="PANTHER" id="PTHR11474">
    <property type="entry name" value="TYROSINASE FAMILY MEMBER"/>
    <property type="match status" value="1"/>
</dbReference>
<comment type="caution">
    <text evidence="4">The sequence shown here is derived from an EMBL/GenBank/DDBJ whole genome shotgun (WGS) entry which is preliminary data.</text>
</comment>
<dbReference type="RefSeq" id="WP_177101936.1">
    <property type="nucleotide sequence ID" value="NZ_JACAQA010000015.1"/>
</dbReference>
<dbReference type="PROSITE" id="PS51318">
    <property type="entry name" value="TAT"/>
    <property type="match status" value="1"/>
</dbReference>
<dbReference type="InterPro" id="IPR057190">
    <property type="entry name" value="DUF7868"/>
</dbReference>
<dbReference type="PROSITE" id="PS00498">
    <property type="entry name" value="TYROSINASE_2"/>
    <property type="match status" value="1"/>
</dbReference>
<proteinExistence type="predicted"/>
<dbReference type="InterPro" id="IPR002227">
    <property type="entry name" value="Tyrosinase_Cu-bd"/>
</dbReference>
<dbReference type="InterPro" id="IPR006311">
    <property type="entry name" value="TAT_signal"/>
</dbReference>
<dbReference type="AlphaFoldDB" id="A0A7Y7WSX0"/>
<dbReference type="Pfam" id="PF00264">
    <property type="entry name" value="Tyrosinase"/>
    <property type="match status" value="2"/>
</dbReference>
<evidence type="ECO:0000256" key="2">
    <source>
        <dbReference type="ARBA" id="ARBA00023008"/>
    </source>
</evidence>
<dbReference type="Gene3D" id="1.10.1280.10">
    <property type="entry name" value="Di-copper center containing domain from catechol oxidase"/>
    <property type="match status" value="2"/>
</dbReference>
<evidence type="ECO:0000313" key="5">
    <source>
        <dbReference type="Proteomes" id="UP000522864"/>
    </source>
</evidence>
<dbReference type="SUPFAM" id="SSF48056">
    <property type="entry name" value="Di-copper centre-containing domain"/>
    <property type="match status" value="1"/>
</dbReference>